<dbReference type="SUPFAM" id="SSF46785">
    <property type="entry name" value="Winged helix' DNA-binding domain"/>
    <property type="match status" value="1"/>
</dbReference>
<dbReference type="RefSeq" id="WP_011278518.1">
    <property type="nucleotide sequence ID" value="NZ_BHWZ01000004.1"/>
</dbReference>
<dbReference type="PANTHER" id="PTHR33154:SF36">
    <property type="entry name" value="TRANSCRIPTIONAL REGULATOR"/>
    <property type="match status" value="1"/>
</dbReference>
<dbReference type="EMBL" id="CP013695">
    <property type="protein sequence ID" value="ALU30856.1"/>
    <property type="molecule type" value="Genomic_DNA"/>
</dbReference>
<dbReference type="InterPro" id="IPR011991">
    <property type="entry name" value="ArsR-like_HTH"/>
</dbReference>
<dbReference type="InterPro" id="IPR036390">
    <property type="entry name" value="WH_DNA-bd_sf"/>
</dbReference>
<dbReference type="SMART" id="SM00418">
    <property type="entry name" value="HTH_ARSR"/>
    <property type="match status" value="1"/>
</dbReference>
<dbReference type="NCBIfam" id="NF033788">
    <property type="entry name" value="HTH_metalloreg"/>
    <property type="match status" value="1"/>
</dbReference>
<dbReference type="InterPro" id="IPR036388">
    <property type="entry name" value="WH-like_DNA-bd_sf"/>
</dbReference>
<evidence type="ECO:0000313" key="7">
    <source>
        <dbReference type="Proteomes" id="UP000060043"/>
    </source>
</evidence>
<evidence type="ECO:0000313" key="5">
    <source>
        <dbReference type="EMBL" id="ALU30161.1"/>
    </source>
</evidence>
<dbReference type="PRINTS" id="PR00778">
    <property type="entry name" value="HTHARSR"/>
</dbReference>
<dbReference type="GO" id="GO:0003677">
    <property type="term" value="F:DNA binding"/>
    <property type="evidence" value="ECO:0007669"/>
    <property type="project" value="UniProtKB-KW"/>
</dbReference>
<dbReference type="CDD" id="cd00090">
    <property type="entry name" value="HTH_ARSR"/>
    <property type="match status" value="1"/>
</dbReference>
<dbReference type="EMBL" id="CP013694">
    <property type="protein sequence ID" value="ALU30161.1"/>
    <property type="molecule type" value="Genomic_DNA"/>
</dbReference>
<dbReference type="Proteomes" id="UP000060043">
    <property type="component" value="Chromosome"/>
</dbReference>
<dbReference type="PANTHER" id="PTHR33154">
    <property type="entry name" value="TRANSCRIPTIONAL REGULATOR, ARSR FAMILY"/>
    <property type="match status" value="1"/>
</dbReference>
<evidence type="ECO:0000256" key="2">
    <source>
        <dbReference type="ARBA" id="ARBA00023125"/>
    </source>
</evidence>
<proteinExistence type="predicted"/>
<gene>
    <name evidence="5" type="ORF">ATY89_09580</name>
    <name evidence="6" type="ORF">ATZ20_00990</name>
</gene>
<dbReference type="Pfam" id="PF01022">
    <property type="entry name" value="HTH_5"/>
    <property type="match status" value="1"/>
</dbReference>
<dbReference type="PaxDb" id="1435377-SUSAZ_08095"/>
<keyword evidence="2" id="KW-0238">DNA-binding</keyword>
<dbReference type="GO" id="GO:0003700">
    <property type="term" value="F:DNA-binding transcription factor activity"/>
    <property type="evidence" value="ECO:0007669"/>
    <property type="project" value="InterPro"/>
</dbReference>
<evidence type="ECO:0000256" key="1">
    <source>
        <dbReference type="ARBA" id="ARBA00023015"/>
    </source>
</evidence>
<keyword evidence="3" id="KW-0804">Transcription</keyword>
<feature type="domain" description="HTH arsR-type" evidence="4">
    <location>
        <begin position="1"/>
        <end position="95"/>
    </location>
</feature>
<dbReference type="AlphaFoldDB" id="A0A0U3GRF0"/>
<dbReference type="GeneID" id="14552202"/>
<dbReference type="InterPro" id="IPR051081">
    <property type="entry name" value="HTH_MetalResp_TranReg"/>
</dbReference>
<name>A0A0U3GRF0_9CREN</name>
<protein>
    <submittedName>
        <fullName evidence="6">ArsR family transcriptional regulator</fullName>
    </submittedName>
</protein>
<evidence type="ECO:0000313" key="6">
    <source>
        <dbReference type="EMBL" id="ALU30856.1"/>
    </source>
</evidence>
<dbReference type="PROSITE" id="PS50987">
    <property type="entry name" value="HTH_ARSR_2"/>
    <property type="match status" value="1"/>
</dbReference>
<dbReference type="OMA" id="CLRNCGV"/>
<evidence type="ECO:0000313" key="8">
    <source>
        <dbReference type="Proteomes" id="UP000065473"/>
    </source>
</evidence>
<dbReference type="OrthoDB" id="57427at2157"/>
<organism evidence="6 7">
    <name type="scientific">Sulfolobus acidocaldarius</name>
    <dbReference type="NCBI Taxonomy" id="2285"/>
    <lineage>
        <taxon>Archaea</taxon>
        <taxon>Thermoproteota</taxon>
        <taxon>Thermoprotei</taxon>
        <taxon>Sulfolobales</taxon>
        <taxon>Sulfolobaceae</taxon>
        <taxon>Sulfolobus</taxon>
    </lineage>
</organism>
<keyword evidence="1" id="KW-0805">Transcription regulation</keyword>
<evidence type="ECO:0000259" key="4">
    <source>
        <dbReference type="PROSITE" id="PS50987"/>
    </source>
</evidence>
<reference evidence="7 8" key="1">
    <citation type="submission" date="2015-12" db="EMBL/GenBank/DDBJ databases">
        <title>A stable core within a dynamic pangenome in Sulfolobus acidocaldarius.</title>
        <authorList>
            <person name="Anderson R."/>
            <person name="Kouris A."/>
            <person name="Seward C."/>
            <person name="Campbell K."/>
            <person name="Whitaker R."/>
        </authorList>
    </citation>
    <scope>NUCLEOTIDE SEQUENCE [LARGE SCALE GENOMIC DNA]</scope>
    <source>
        <strain evidence="5 8">GG12-C01-09</strain>
        <strain evidence="6 7">NG05B_CO5_07</strain>
    </source>
</reference>
<accession>A0A0U3GRF0</accession>
<dbReference type="Gene3D" id="1.10.10.10">
    <property type="entry name" value="Winged helix-like DNA-binding domain superfamily/Winged helix DNA-binding domain"/>
    <property type="match status" value="1"/>
</dbReference>
<sequence>MEPILSELESFFSALSDKTRLSIVLFLLEKEEVTVDEISRTLNKSQSLISHHLACLRNCGIVKVRREGKFSYYSLADEDIKNLVKNAIEHVRKYSKSILACEVVSNSKPENLSDRKIVLQTDQIETGTPGNT</sequence>
<dbReference type="Proteomes" id="UP000065473">
    <property type="component" value="Chromosome"/>
</dbReference>
<dbReference type="STRING" id="1435377.SUSAZ_08095"/>
<dbReference type="InterPro" id="IPR001845">
    <property type="entry name" value="HTH_ArsR_DNA-bd_dom"/>
</dbReference>
<evidence type="ECO:0000256" key="3">
    <source>
        <dbReference type="ARBA" id="ARBA00023163"/>
    </source>
</evidence>